<keyword evidence="3" id="KW-1185">Reference proteome</keyword>
<organism evidence="2 3">
    <name type="scientific">Methanotorris formicicus Mc-S-70</name>
    <dbReference type="NCBI Taxonomy" id="647171"/>
    <lineage>
        <taxon>Archaea</taxon>
        <taxon>Methanobacteriati</taxon>
        <taxon>Methanobacteriota</taxon>
        <taxon>Methanomada group</taxon>
        <taxon>Methanococci</taxon>
        <taxon>Methanococcales</taxon>
        <taxon>Methanocaldococcaceae</taxon>
        <taxon>Methanotorris</taxon>
    </lineage>
</organism>
<comment type="caution">
    <text evidence="2">The sequence shown here is derived from an EMBL/GenBank/DDBJ whole genome shotgun (WGS) entry which is preliminary data.</text>
</comment>
<evidence type="ECO:0000313" key="3">
    <source>
        <dbReference type="Proteomes" id="UP000003706"/>
    </source>
</evidence>
<reference evidence="2 3" key="1">
    <citation type="submission" date="2011-09" db="EMBL/GenBank/DDBJ databases">
        <title>The draft genome of Methanotorris formicicus Mc-S-70.</title>
        <authorList>
            <consortium name="US DOE Joint Genome Institute (JGI-PGF)"/>
            <person name="Lucas S."/>
            <person name="Han J."/>
            <person name="Lapidus A."/>
            <person name="Cheng J.-F."/>
            <person name="Goodwin L."/>
            <person name="Pitluck S."/>
            <person name="Peters L."/>
            <person name="Land M.L."/>
            <person name="Hauser L."/>
            <person name="Sieprawska-Lupa M."/>
            <person name="Takai K."/>
            <person name="Miyazaki J."/>
            <person name="Whitman W."/>
            <person name="Woyke T.J."/>
        </authorList>
    </citation>
    <scope>NUCLEOTIDE SEQUENCE [LARGE SCALE GENOMIC DNA]</scope>
    <source>
        <strain evidence="2 3">Mc-S-70</strain>
    </source>
</reference>
<dbReference type="RefSeq" id="WP_007043733.1">
    <property type="nucleotide sequence ID" value="NZ_AGJL01000004.1"/>
</dbReference>
<protein>
    <submittedName>
        <fullName evidence="2">Extracellular solute-binding protein family 3</fullName>
    </submittedName>
</protein>
<proteinExistence type="predicted"/>
<dbReference type="SUPFAM" id="SSF53850">
    <property type="entry name" value="Periplasmic binding protein-like II"/>
    <property type="match status" value="1"/>
</dbReference>
<accession>H1KWW4</accession>
<dbReference type="AlphaFoldDB" id="H1KWW4"/>
<gene>
    <name evidence="2" type="ORF">MetfoDRAFT_0287</name>
</gene>
<dbReference type="InterPro" id="IPR001638">
    <property type="entry name" value="Solute-binding_3/MltF_N"/>
</dbReference>
<feature type="domain" description="Solute-binding protein family 3/N-terminal" evidence="1">
    <location>
        <begin position="27"/>
        <end position="237"/>
    </location>
</feature>
<dbReference type="SMART" id="SM00062">
    <property type="entry name" value="PBPb"/>
    <property type="match status" value="1"/>
</dbReference>
<evidence type="ECO:0000313" key="2">
    <source>
        <dbReference type="EMBL" id="EHP89097.1"/>
    </source>
</evidence>
<name>H1KWW4_9EURY</name>
<dbReference type="Pfam" id="PF13531">
    <property type="entry name" value="SBP_bac_11"/>
    <property type="match status" value="1"/>
</dbReference>
<dbReference type="EMBL" id="AGJL01000004">
    <property type="protein sequence ID" value="EHP89097.1"/>
    <property type="molecule type" value="Genomic_DNA"/>
</dbReference>
<dbReference type="STRING" id="647171.MetfoDRAFT_0287"/>
<dbReference type="Gene3D" id="3.40.190.10">
    <property type="entry name" value="Periplasmic binding protein-like II"/>
    <property type="match status" value="2"/>
</dbReference>
<evidence type="ECO:0000259" key="1">
    <source>
        <dbReference type="SMART" id="SM00062"/>
    </source>
</evidence>
<dbReference type="OrthoDB" id="375585at2157"/>
<dbReference type="PATRIC" id="fig|647171.4.peg.284"/>
<dbReference type="Proteomes" id="UP000003706">
    <property type="component" value="Unassembled WGS sequence"/>
</dbReference>
<dbReference type="PROSITE" id="PS51257">
    <property type="entry name" value="PROKAR_LIPOPROTEIN"/>
    <property type="match status" value="1"/>
</dbReference>
<sequence>MNKLKILILGLILSTLVICGCVEESKSIHIWAGKGFKEPLIAISKDFSEKENVKIDFSFVGFYEMVKHVNKTNADIVIAPKKYELFNVRTIELLEKKGLVKDSKPFIKRIPVIVVRKGSDINSLSDLNGKKIALINQTKYHIPGGCLGNEIVRKEKINGTFIFISPKNLINAVKEEKADATIVWLDTIKKDDTIKVIPIDGYELQLYIAIINDNEVVRKYVDYLLSHKEEFEKYGWR</sequence>